<keyword evidence="3" id="KW-1185">Reference proteome</keyword>
<dbReference type="RefSeq" id="WP_203791560.1">
    <property type="nucleotide sequence ID" value="NZ_BOMV01000133.1"/>
</dbReference>
<dbReference type="SUPFAM" id="SSF56112">
    <property type="entry name" value="Protein kinase-like (PK-like)"/>
    <property type="match status" value="1"/>
</dbReference>
<dbReference type="GO" id="GO:0016773">
    <property type="term" value="F:phosphotransferase activity, alcohol group as acceptor"/>
    <property type="evidence" value="ECO:0007669"/>
    <property type="project" value="InterPro"/>
</dbReference>
<dbReference type="InterPro" id="IPR011009">
    <property type="entry name" value="Kinase-like_dom_sf"/>
</dbReference>
<dbReference type="Pfam" id="PF04655">
    <property type="entry name" value="APH_6_hur"/>
    <property type="match status" value="1"/>
</dbReference>
<reference evidence="2" key="1">
    <citation type="submission" date="2021-01" db="EMBL/GenBank/DDBJ databases">
        <title>Whole genome shotgun sequence of Actinoplanes rishiriensis NBRC 108556.</title>
        <authorList>
            <person name="Komaki H."/>
            <person name="Tamura T."/>
        </authorList>
    </citation>
    <scope>NUCLEOTIDE SEQUENCE</scope>
    <source>
        <strain evidence="2">NBRC 108556</strain>
    </source>
</reference>
<name>A0A919K7G7_9ACTN</name>
<proteinExistence type="predicted"/>
<protein>
    <submittedName>
        <fullName evidence="2">Aminoglycoside O-phosphotransferase</fullName>
    </submittedName>
</protein>
<feature type="region of interest" description="Disordered" evidence="1">
    <location>
        <begin position="315"/>
        <end position="353"/>
    </location>
</feature>
<dbReference type="InterPro" id="IPR006748">
    <property type="entry name" value="NH2Glyco/OHUrea_AB-resist_kin"/>
</dbReference>
<accession>A0A919K7G7</accession>
<dbReference type="AlphaFoldDB" id="A0A919K7G7"/>
<evidence type="ECO:0000256" key="1">
    <source>
        <dbReference type="SAM" id="MobiDB-lite"/>
    </source>
</evidence>
<organism evidence="2 3">
    <name type="scientific">Paractinoplanes rishiriensis</name>
    <dbReference type="NCBI Taxonomy" id="1050105"/>
    <lineage>
        <taxon>Bacteria</taxon>
        <taxon>Bacillati</taxon>
        <taxon>Actinomycetota</taxon>
        <taxon>Actinomycetes</taxon>
        <taxon>Micromonosporales</taxon>
        <taxon>Micromonosporaceae</taxon>
        <taxon>Paractinoplanes</taxon>
    </lineage>
</organism>
<dbReference type="Proteomes" id="UP000636960">
    <property type="component" value="Unassembled WGS sequence"/>
</dbReference>
<evidence type="ECO:0000313" key="3">
    <source>
        <dbReference type="Proteomes" id="UP000636960"/>
    </source>
</evidence>
<gene>
    <name evidence="2" type="ORF">Ari01nite_98410</name>
</gene>
<dbReference type="GO" id="GO:0019748">
    <property type="term" value="P:secondary metabolic process"/>
    <property type="evidence" value="ECO:0007669"/>
    <property type="project" value="InterPro"/>
</dbReference>
<dbReference type="EMBL" id="BOMV01000133">
    <property type="protein sequence ID" value="GIF02377.1"/>
    <property type="molecule type" value="Genomic_DNA"/>
</dbReference>
<comment type="caution">
    <text evidence="2">The sequence shown here is derived from an EMBL/GenBank/DDBJ whole genome shotgun (WGS) entry which is preliminary data.</text>
</comment>
<evidence type="ECO:0000313" key="2">
    <source>
        <dbReference type="EMBL" id="GIF02377.1"/>
    </source>
</evidence>
<feature type="compositionally biased region" description="Basic and acidic residues" evidence="1">
    <location>
        <begin position="321"/>
        <end position="335"/>
    </location>
</feature>
<sequence length="353" mass="38445">MNRRIAVPERLAQRVTATFGDAGRRWVAEVPDVAAAVADRWALRLGDPFPEGTHALVLPAVRPDGARAVLKLPLRDGENDAEAFALRAYDGDGAVRLYGHDPATGAMLIEQAEPGDPLLTHPDMAAAFAIACGLVLRLRRPAPPGFAFPSMRSLLAGWVAQWTQLALELRVTGDPDRAAPLTAALRLARRQLRHYREAGVLINRDTHLRNIVAAGREPWLVIDPKPVVGPPAYEAGLPVLLMLGAEPTPDAADAVIEQVAAGLRHDPAEVRDWALLRAVENMTWNRGGSGSQTGFQAVSARQAAVLMRRYDADPWALPGPDTRRKTEMADVERRRSWPPPANSVTGSRHEVRR</sequence>